<evidence type="ECO:0000313" key="2">
    <source>
        <dbReference type="Proteomes" id="UP000188597"/>
    </source>
</evidence>
<protein>
    <submittedName>
        <fullName evidence="1">Uncharacterized protein</fullName>
    </submittedName>
</protein>
<accession>A0A1V3GCJ0</accession>
<dbReference type="AlphaFoldDB" id="A0A1V3GCJ0"/>
<comment type="caution">
    <text evidence="1">The sequence shown here is derived from an EMBL/GenBank/DDBJ whole genome shotgun (WGS) entry which is preliminary data.</text>
</comment>
<dbReference type="OrthoDB" id="2970370at2"/>
<organism evidence="1 2">
    <name type="scientific">Fictibacillus arsenicus</name>
    <dbReference type="NCBI Taxonomy" id="255247"/>
    <lineage>
        <taxon>Bacteria</taxon>
        <taxon>Bacillati</taxon>
        <taxon>Bacillota</taxon>
        <taxon>Bacilli</taxon>
        <taxon>Bacillales</taxon>
        <taxon>Fictibacillaceae</taxon>
        <taxon>Fictibacillus</taxon>
    </lineage>
</organism>
<gene>
    <name evidence="1" type="ORF">UN64_05095</name>
</gene>
<dbReference type="EMBL" id="MQMF01000001">
    <property type="protein sequence ID" value="OOE14570.1"/>
    <property type="molecule type" value="Genomic_DNA"/>
</dbReference>
<proteinExistence type="predicted"/>
<reference evidence="1 2" key="1">
    <citation type="submission" date="2016-11" db="EMBL/GenBank/DDBJ databases">
        <authorList>
            <person name="Jaros S."/>
            <person name="Januszkiewicz K."/>
            <person name="Wedrychowicz H."/>
        </authorList>
    </citation>
    <scope>NUCLEOTIDE SEQUENCE [LARGE SCALE GENOMIC DNA]</scope>
    <source>
        <strain evidence="1 2">Con a/3</strain>
    </source>
</reference>
<evidence type="ECO:0000313" key="1">
    <source>
        <dbReference type="EMBL" id="OOE14570.1"/>
    </source>
</evidence>
<name>A0A1V3GCJ0_9BACL</name>
<sequence>MIRLGDGIYLCYLNGHRLKIIYKGNNICELYLENEYQGTAPFDYVKKKLGHLEKRWSTSKIQNYHFKELLSKFDQSI</sequence>
<dbReference type="Proteomes" id="UP000188597">
    <property type="component" value="Unassembled WGS sequence"/>
</dbReference>
<dbReference type="RefSeq" id="WP_077360323.1">
    <property type="nucleotide sequence ID" value="NZ_MQMF01000001.1"/>
</dbReference>